<dbReference type="SUPFAM" id="SSF48371">
    <property type="entry name" value="ARM repeat"/>
    <property type="match status" value="1"/>
</dbReference>
<keyword evidence="9 14" id="KW-1133">Transmembrane helix</keyword>
<dbReference type="PANTHER" id="PTHR10292:SF1">
    <property type="entry name" value="CLATHRIN HEAVY CHAIN"/>
    <property type="match status" value="1"/>
</dbReference>
<dbReference type="Gene3D" id="1.25.40.730">
    <property type="match status" value="1"/>
</dbReference>
<reference evidence="17" key="1">
    <citation type="journal article" date="2018" name="Nat. Genet.">
        <title>Extensive intraspecific gene order and gene structural variations between Mo17 and other maize genomes.</title>
        <authorList>
            <person name="Sun S."/>
            <person name="Zhou Y."/>
            <person name="Chen J."/>
            <person name="Shi J."/>
            <person name="Zhao H."/>
            <person name="Zhao H."/>
            <person name="Song W."/>
            <person name="Zhang M."/>
            <person name="Cui Y."/>
            <person name="Dong X."/>
            <person name="Liu H."/>
            <person name="Ma X."/>
            <person name="Jiao Y."/>
            <person name="Wang B."/>
            <person name="Wei X."/>
            <person name="Stein J.C."/>
            <person name="Glaubitz J.C."/>
            <person name="Lu F."/>
            <person name="Yu G."/>
            <person name="Liang C."/>
            <person name="Fengler K."/>
            <person name="Li B."/>
            <person name="Rafalski A."/>
            <person name="Schnable P.S."/>
            <person name="Ware D.H."/>
            <person name="Buckler E.S."/>
            <person name="Lai J."/>
        </authorList>
    </citation>
    <scope>NUCLEOTIDE SEQUENCE [LARGE SCALE GENOMIC DNA]</scope>
    <source>
        <tissue evidence="17">Seedling</tissue>
    </source>
</reference>
<keyword evidence="7 14" id="KW-0812">Transmembrane</keyword>
<comment type="similarity">
    <text evidence="3 14">Belongs to the MLO family.</text>
</comment>
<dbReference type="Pfam" id="PF00311">
    <property type="entry name" value="PEPcase"/>
    <property type="match status" value="1"/>
</dbReference>
<keyword evidence="5" id="KW-0602">Photosynthesis</keyword>
<dbReference type="InterPro" id="IPR016024">
    <property type="entry name" value="ARM-type_fold"/>
</dbReference>
<keyword evidence="10 14" id="KW-0472">Membrane</keyword>
<dbReference type="InterPro" id="IPR055358">
    <property type="entry name" value="CHCR"/>
</dbReference>
<dbReference type="GO" id="GO:0006099">
    <property type="term" value="P:tricarboxylic acid cycle"/>
    <property type="evidence" value="ECO:0007669"/>
    <property type="project" value="InterPro"/>
</dbReference>
<dbReference type="InterPro" id="IPR011990">
    <property type="entry name" value="TPR-like_helical_dom_sf"/>
</dbReference>
<dbReference type="Proteomes" id="UP000251960">
    <property type="component" value="Chromosome 10"/>
</dbReference>
<dbReference type="GO" id="GO:0008964">
    <property type="term" value="F:phosphoenolpyruvate carboxylase activity"/>
    <property type="evidence" value="ECO:0007669"/>
    <property type="project" value="InterPro"/>
</dbReference>
<evidence type="ECO:0000256" key="13">
    <source>
        <dbReference type="PROSITE-ProRule" id="PRU10111"/>
    </source>
</evidence>
<keyword evidence="14" id="KW-0112">Calmodulin-binding</keyword>
<protein>
    <recommendedName>
        <fullName evidence="14">MLO-like protein</fullName>
    </recommendedName>
</protein>
<keyword evidence="8 14" id="KW-0611">Plant defense</keyword>
<dbReference type="FunFam" id="1.25.40.730:FF:000002">
    <property type="entry name" value="Clathrin heavy chain"/>
    <property type="match status" value="1"/>
</dbReference>
<accession>A0A3L6GAD8</accession>
<evidence type="ECO:0000256" key="1">
    <source>
        <dbReference type="ARBA" id="ARBA00003774"/>
    </source>
</evidence>
<evidence type="ECO:0000256" key="4">
    <source>
        <dbReference type="ARBA" id="ARBA00011881"/>
    </source>
</evidence>
<comment type="caution">
    <text evidence="17">The sequence shown here is derived from an EMBL/GenBank/DDBJ whole genome shotgun (WGS) entry which is preliminary data.</text>
</comment>
<organism evidence="17">
    <name type="scientific">Zea mays</name>
    <name type="common">Maize</name>
    <dbReference type="NCBI Taxonomy" id="4577"/>
    <lineage>
        <taxon>Eukaryota</taxon>
        <taxon>Viridiplantae</taxon>
        <taxon>Streptophyta</taxon>
        <taxon>Embryophyta</taxon>
        <taxon>Tracheophyta</taxon>
        <taxon>Spermatophyta</taxon>
        <taxon>Magnoliopsida</taxon>
        <taxon>Liliopsida</taxon>
        <taxon>Poales</taxon>
        <taxon>Poaceae</taxon>
        <taxon>PACMAD clade</taxon>
        <taxon>Panicoideae</taxon>
        <taxon>Andropogonodae</taxon>
        <taxon>Andropogoneae</taxon>
        <taxon>Tripsacinae</taxon>
        <taxon>Zea</taxon>
    </lineage>
</organism>
<dbReference type="GO" id="GO:0015979">
    <property type="term" value="P:photosynthesis"/>
    <property type="evidence" value="ECO:0007669"/>
    <property type="project" value="UniProtKB-KW"/>
</dbReference>
<name>A0A3L6GAD8_MAIZE</name>
<evidence type="ECO:0000256" key="11">
    <source>
        <dbReference type="ARBA" id="ARBA00023265"/>
    </source>
</evidence>
<feature type="transmembrane region" description="Helical" evidence="16">
    <location>
        <begin position="12"/>
        <end position="31"/>
    </location>
</feature>
<dbReference type="PROSITE" id="PS50236">
    <property type="entry name" value="CHCR"/>
    <property type="match status" value="1"/>
</dbReference>
<dbReference type="GO" id="GO:0006886">
    <property type="term" value="P:intracellular protein transport"/>
    <property type="evidence" value="ECO:0007669"/>
    <property type="project" value="UniProtKB-UniRule"/>
</dbReference>
<dbReference type="EMBL" id="NCVQ01000002">
    <property type="protein sequence ID" value="PWZ44859.1"/>
    <property type="molecule type" value="Genomic_DNA"/>
</dbReference>
<dbReference type="GO" id="GO:0005516">
    <property type="term" value="F:calmodulin binding"/>
    <property type="evidence" value="ECO:0007669"/>
    <property type="project" value="UniProtKB-KW"/>
</dbReference>
<dbReference type="InterPro" id="IPR004326">
    <property type="entry name" value="Mlo"/>
</dbReference>
<dbReference type="Pfam" id="PF03094">
    <property type="entry name" value="Mlo"/>
    <property type="match status" value="1"/>
</dbReference>
<comment type="function">
    <text evidence="14">May be involved in modulation of pathogen defense and leaf cell death.</text>
</comment>
<evidence type="ECO:0000256" key="14">
    <source>
        <dbReference type="RuleBase" id="RU280816"/>
    </source>
</evidence>
<evidence type="ECO:0000256" key="6">
    <source>
        <dbReference type="ARBA" id="ARBA00022533"/>
    </source>
</evidence>
<evidence type="ECO:0000256" key="16">
    <source>
        <dbReference type="SAM" id="Phobius"/>
    </source>
</evidence>
<dbReference type="InterPro" id="IPR018129">
    <property type="entry name" value="PEP_COase_Lys_AS"/>
</dbReference>
<feature type="region of interest" description="Disordered" evidence="15">
    <location>
        <begin position="294"/>
        <end position="327"/>
    </location>
</feature>
<dbReference type="ExpressionAtlas" id="A0A3L6GAD8">
    <property type="expression patterns" value="baseline and differential"/>
</dbReference>
<dbReference type="GO" id="GO:0016192">
    <property type="term" value="P:vesicle-mediated transport"/>
    <property type="evidence" value="ECO:0007669"/>
    <property type="project" value="InterPro"/>
</dbReference>
<evidence type="ECO:0000256" key="12">
    <source>
        <dbReference type="PROSITE-ProRule" id="PRU01006"/>
    </source>
</evidence>
<proteinExistence type="inferred from homology"/>
<evidence type="ECO:0000256" key="9">
    <source>
        <dbReference type="ARBA" id="ARBA00022989"/>
    </source>
</evidence>
<keyword evidence="6" id="KW-0021">Allosteric enzyme</keyword>
<evidence type="ECO:0000256" key="3">
    <source>
        <dbReference type="ARBA" id="ARBA00006574"/>
    </source>
</evidence>
<dbReference type="InterPro" id="IPR015813">
    <property type="entry name" value="Pyrv/PenolPyrv_kinase-like_dom"/>
</dbReference>
<dbReference type="GO" id="GO:0015977">
    <property type="term" value="P:carbon fixation"/>
    <property type="evidence" value="ECO:0007669"/>
    <property type="project" value="InterPro"/>
</dbReference>
<dbReference type="PANTHER" id="PTHR10292">
    <property type="entry name" value="CLATHRIN HEAVY CHAIN RELATED"/>
    <property type="match status" value="1"/>
</dbReference>
<evidence type="ECO:0000256" key="5">
    <source>
        <dbReference type="ARBA" id="ARBA00022531"/>
    </source>
</evidence>
<comment type="subunit">
    <text evidence="4">Homotetramer.</text>
</comment>
<keyword evidence="17" id="KW-0670">Pyruvate</keyword>
<comment type="subcellular location">
    <subcellularLocation>
        <location evidence="2 14">Membrane</location>
        <topology evidence="2 14">Multi-pass membrane protein</topology>
    </subcellularLocation>
</comment>
<gene>
    <name evidence="17" type="primary">PEP1_4</name>
    <name evidence="14" type="synonym">MLO</name>
    <name evidence="17" type="ORF">Zm00014a_022407</name>
</gene>
<dbReference type="GO" id="GO:0006952">
    <property type="term" value="P:defense response"/>
    <property type="evidence" value="ECO:0007669"/>
    <property type="project" value="UniProtKB-KW"/>
</dbReference>
<evidence type="ECO:0000256" key="10">
    <source>
        <dbReference type="ARBA" id="ARBA00023136"/>
    </source>
</evidence>
<dbReference type="Pfam" id="PF00637">
    <property type="entry name" value="Clathrin"/>
    <property type="match status" value="1"/>
</dbReference>
<dbReference type="InterPro" id="IPR000547">
    <property type="entry name" value="Clathrin_H-chain/VPS_repeat"/>
</dbReference>
<keyword evidence="11 14" id="KW-0568">Pathogenesis-related protein</keyword>
<evidence type="ECO:0000256" key="7">
    <source>
        <dbReference type="ARBA" id="ARBA00022692"/>
    </source>
</evidence>
<evidence type="ECO:0000256" key="15">
    <source>
        <dbReference type="SAM" id="MobiDB-lite"/>
    </source>
</evidence>
<evidence type="ECO:0000313" key="17">
    <source>
        <dbReference type="EMBL" id="PWZ44859.1"/>
    </source>
</evidence>
<comment type="function">
    <text evidence="1">Through the carboxylation of phosphoenolpyruvate (PEP) it forms oxaloacetate, a four-carbon dicarboxylic acid source for the tricarboxylic acid cycle.</text>
</comment>
<dbReference type="InterPro" id="IPR021135">
    <property type="entry name" value="PEP_COase"/>
</dbReference>
<feature type="repeat" description="CHCR" evidence="12">
    <location>
        <begin position="377"/>
        <end position="444"/>
    </location>
</feature>
<feature type="compositionally biased region" description="Polar residues" evidence="15">
    <location>
        <begin position="294"/>
        <end position="312"/>
    </location>
</feature>
<dbReference type="PROSITE" id="PS00781">
    <property type="entry name" value="PEPCASE_1"/>
    <property type="match status" value="1"/>
</dbReference>
<dbReference type="AlphaFoldDB" id="A0A3L6GAD8"/>
<dbReference type="SMART" id="SM00299">
    <property type="entry name" value="CLH"/>
    <property type="match status" value="1"/>
</dbReference>
<sequence length="534" mass="59248">MVRSMEDDYNGTIGISWPLWAYAIVCILINVHAARARRAAPTVSLPRLASHRAMASTKAPGPGEKHHSIDAQLRQLVPGKVFEDDKLIEYDALLVDRFLNILQDLHGPSLREFVQECYEVSTDYEGKGDTTKLGELSAKLTGLAPADAILVASSILHMLNLANLAEEVQITHCRRNSKLKKGGFADEGSATTESDIEETLKRLVSEVGKSPKEVFEALKNQTVDLVFTAHPTQSSRRSLLQKNARIRNCLTQLNARTSLTMTSRSSMRLCREWTTIVGGSNGISYIDNMSSVISQSSPKGELPNSRNGGDTSNEAHKRNSTDGNNKQTSELDAFIYKSLESIQDQEFFQSNNVSAVNEALNELYVEDEDYERLRESLEKHELLEMRRIAAYIYKKAGRWKQSIALSKKDNMYKDCMETCSQSGDRELSEDLLVYFIEQGKKECFASCLFICYDLIRPDVALELAWMDNMVDFAFPYLLQNMYAQLLPLALPAPPMPGMGGPPPPMGGMGMPPMAGMGMLPMGPGPMPAFGMGGY</sequence>
<evidence type="ECO:0000256" key="8">
    <source>
        <dbReference type="ARBA" id="ARBA00022821"/>
    </source>
</evidence>
<dbReference type="GO" id="GO:0016020">
    <property type="term" value="C:membrane"/>
    <property type="evidence" value="ECO:0007669"/>
    <property type="project" value="UniProtKB-SubCell"/>
</dbReference>
<comment type="domain">
    <text evidence="14">The C-terminus contains a calmodulin-binding domain, which binds calmodulin in a calcium-dependent fashion.</text>
</comment>
<dbReference type="Gene3D" id="1.25.40.10">
    <property type="entry name" value="Tetratricopeptide repeat domain"/>
    <property type="match status" value="1"/>
</dbReference>
<dbReference type="SUPFAM" id="SSF51621">
    <property type="entry name" value="Phosphoenolpyruvate/pyruvate domain"/>
    <property type="match status" value="1"/>
</dbReference>
<evidence type="ECO:0000256" key="2">
    <source>
        <dbReference type="ARBA" id="ARBA00004141"/>
    </source>
</evidence>
<feature type="active site" evidence="13">
    <location>
        <position position="230"/>
    </location>
</feature>